<dbReference type="OrthoDB" id="6500128at2759"/>
<keyword evidence="2 5" id="KW-0812">Transmembrane</keyword>
<dbReference type="GO" id="GO:0140359">
    <property type="term" value="F:ABC-type transporter activity"/>
    <property type="evidence" value="ECO:0007669"/>
    <property type="project" value="InterPro"/>
</dbReference>
<dbReference type="Gene3D" id="1.20.1560.10">
    <property type="entry name" value="ABC transporter type 1, transmembrane domain"/>
    <property type="match status" value="1"/>
</dbReference>
<dbReference type="EMBL" id="KN549234">
    <property type="protein sequence ID" value="KHJ99226.1"/>
    <property type="molecule type" value="Genomic_DNA"/>
</dbReference>
<feature type="domain" description="ABC transmembrane type-1" evidence="6">
    <location>
        <begin position="2"/>
        <end position="169"/>
    </location>
</feature>
<dbReference type="PANTHER" id="PTHR24222:SF76">
    <property type="entry name" value="MYCOBACTIN IMPORT ATP-BINDING_PERMEASE PROTEIN IRTB"/>
    <property type="match status" value="1"/>
</dbReference>
<dbReference type="InterPro" id="IPR039421">
    <property type="entry name" value="Type_1_exporter"/>
</dbReference>
<dbReference type="PANTHER" id="PTHR24222">
    <property type="entry name" value="ABC TRANSPORTER B FAMILY"/>
    <property type="match status" value="1"/>
</dbReference>
<organism evidence="7 8">
    <name type="scientific">Oesophagostomum dentatum</name>
    <name type="common">Nodular worm</name>
    <dbReference type="NCBI Taxonomy" id="61180"/>
    <lineage>
        <taxon>Eukaryota</taxon>
        <taxon>Metazoa</taxon>
        <taxon>Ecdysozoa</taxon>
        <taxon>Nematoda</taxon>
        <taxon>Chromadorea</taxon>
        <taxon>Rhabditida</taxon>
        <taxon>Rhabditina</taxon>
        <taxon>Rhabditomorpha</taxon>
        <taxon>Strongyloidea</taxon>
        <taxon>Strongylidae</taxon>
        <taxon>Oesophagostomum</taxon>
    </lineage>
</organism>
<dbReference type="InterPro" id="IPR011527">
    <property type="entry name" value="ABC1_TM_dom"/>
</dbReference>
<evidence type="ECO:0000259" key="6">
    <source>
        <dbReference type="PROSITE" id="PS50929"/>
    </source>
</evidence>
<evidence type="ECO:0000256" key="3">
    <source>
        <dbReference type="ARBA" id="ARBA00022989"/>
    </source>
</evidence>
<protein>
    <recommendedName>
        <fullName evidence="6">ABC transmembrane type-1 domain-containing protein</fullName>
    </recommendedName>
</protein>
<evidence type="ECO:0000256" key="1">
    <source>
        <dbReference type="ARBA" id="ARBA00004141"/>
    </source>
</evidence>
<dbReference type="Proteomes" id="UP000053660">
    <property type="component" value="Unassembled WGS sequence"/>
</dbReference>
<dbReference type="SUPFAM" id="SSF90123">
    <property type="entry name" value="ABC transporter transmembrane region"/>
    <property type="match status" value="1"/>
</dbReference>
<keyword evidence="3 5" id="KW-1133">Transmembrane helix</keyword>
<comment type="subcellular location">
    <subcellularLocation>
        <location evidence="1">Membrane</location>
        <topology evidence="1">Multi-pass membrane protein</topology>
    </subcellularLocation>
</comment>
<dbReference type="GO" id="GO:0005524">
    <property type="term" value="F:ATP binding"/>
    <property type="evidence" value="ECO:0007669"/>
    <property type="project" value="InterPro"/>
</dbReference>
<sequence length="195" mass="22132">MLFGAMLAATQGTLHSVSSLIFRHLTDALIIGRRTRNILQLAWGTLYLSKGQFEWDLGIFDDYEFKQLAINAVYNYALFGALQFTLGFLSMCCWHTVCERQVYQIRNRYFAAVVRQDMAWFDKNESGALTTRMSDGIDRIRDGIGDKLGAMFAYFATFIAGLTVAFTNSQMKVLKVKIRKLSACNQRDAASQYDP</sequence>
<reference evidence="7 8" key="1">
    <citation type="submission" date="2014-03" db="EMBL/GenBank/DDBJ databases">
        <title>Draft genome of the hookworm Oesophagostomum dentatum.</title>
        <authorList>
            <person name="Mitreva M."/>
        </authorList>
    </citation>
    <scope>NUCLEOTIDE SEQUENCE [LARGE SCALE GENOMIC DNA]</scope>
    <source>
        <strain evidence="7 8">OD-Hann</strain>
    </source>
</reference>
<feature type="transmembrane region" description="Helical" evidence="5">
    <location>
        <begin position="148"/>
        <end position="167"/>
    </location>
</feature>
<dbReference type="PROSITE" id="PS50929">
    <property type="entry name" value="ABC_TM1F"/>
    <property type="match status" value="1"/>
</dbReference>
<accession>A0A0B1TSZ8</accession>
<proteinExistence type="predicted"/>
<name>A0A0B1TSZ8_OESDE</name>
<dbReference type="GO" id="GO:0005886">
    <property type="term" value="C:plasma membrane"/>
    <property type="evidence" value="ECO:0007669"/>
    <property type="project" value="TreeGrafter"/>
</dbReference>
<dbReference type="AlphaFoldDB" id="A0A0B1TSZ8"/>
<dbReference type="Pfam" id="PF00664">
    <property type="entry name" value="ABC_membrane"/>
    <property type="match status" value="1"/>
</dbReference>
<evidence type="ECO:0000256" key="4">
    <source>
        <dbReference type="ARBA" id="ARBA00023136"/>
    </source>
</evidence>
<keyword evidence="4 5" id="KW-0472">Membrane</keyword>
<keyword evidence="8" id="KW-1185">Reference proteome</keyword>
<feature type="transmembrane region" description="Helical" evidence="5">
    <location>
        <begin position="73"/>
        <end position="98"/>
    </location>
</feature>
<dbReference type="InterPro" id="IPR036640">
    <property type="entry name" value="ABC1_TM_sf"/>
</dbReference>
<evidence type="ECO:0000313" key="7">
    <source>
        <dbReference type="EMBL" id="KHJ99226.1"/>
    </source>
</evidence>
<evidence type="ECO:0000256" key="5">
    <source>
        <dbReference type="SAM" id="Phobius"/>
    </source>
</evidence>
<evidence type="ECO:0000256" key="2">
    <source>
        <dbReference type="ARBA" id="ARBA00022692"/>
    </source>
</evidence>
<evidence type="ECO:0000313" key="8">
    <source>
        <dbReference type="Proteomes" id="UP000053660"/>
    </source>
</evidence>
<gene>
    <name evidence="7" type="ORF">OESDEN_00790</name>
</gene>